<keyword evidence="2" id="KW-0175">Coiled coil</keyword>
<feature type="region of interest" description="Disordered" evidence="3">
    <location>
        <begin position="482"/>
        <end position="639"/>
    </location>
</feature>
<evidence type="ECO:0000256" key="2">
    <source>
        <dbReference type="SAM" id="Coils"/>
    </source>
</evidence>
<keyword evidence="6" id="KW-1185">Reference proteome</keyword>
<proteinExistence type="predicted"/>
<dbReference type="FunFam" id="1.25.40.90:FF:000018">
    <property type="entry name" value="ENTH/VHS family protein isoform 1"/>
    <property type="match status" value="1"/>
</dbReference>
<protein>
    <submittedName>
        <fullName evidence="5">Regulation of nuclear pre-domain-containing protein 1B</fullName>
    </submittedName>
</protein>
<dbReference type="InterPro" id="IPR008942">
    <property type="entry name" value="ENTH_VHS"/>
</dbReference>
<feature type="compositionally biased region" description="Low complexity" evidence="3">
    <location>
        <begin position="595"/>
        <end position="612"/>
    </location>
</feature>
<evidence type="ECO:0000313" key="5">
    <source>
        <dbReference type="EMBL" id="KAK4432002.1"/>
    </source>
</evidence>
<dbReference type="Proteomes" id="UP001293254">
    <property type="component" value="Unassembled WGS sequence"/>
</dbReference>
<evidence type="ECO:0000313" key="6">
    <source>
        <dbReference type="Proteomes" id="UP001293254"/>
    </source>
</evidence>
<dbReference type="GO" id="GO:0000993">
    <property type="term" value="F:RNA polymerase II complex binding"/>
    <property type="evidence" value="ECO:0007669"/>
    <property type="project" value="TreeGrafter"/>
</dbReference>
<gene>
    <name evidence="5" type="ORF">Salat_0962300</name>
</gene>
<evidence type="ECO:0000256" key="1">
    <source>
        <dbReference type="ARBA" id="ARBA00022664"/>
    </source>
</evidence>
<dbReference type="AlphaFoldDB" id="A0AAE2CRN5"/>
<dbReference type="SUPFAM" id="SSF48464">
    <property type="entry name" value="ENTH/VHS domain"/>
    <property type="match status" value="1"/>
</dbReference>
<evidence type="ECO:0000256" key="3">
    <source>
        <dbReference type="SAM" id="MobiDB-lite"/>
    </source>
</evidence>
<evidence type="ECO:0000259" key="4">
    <source>
        <dbReference type="PROSITE" id="PS51391"/>
    </source>
</evidence>
<feature type="compositionally biased region" description="Polar residues" evidence="3">
    <location>
        <begin position="511"/>
        <end position="522"/>
    </location>
</feature>
<dbReference type="Gene3D" id="1.25.40.90">
    <property type="match status" value="1"/>
</dbReference>
<reference evidence="5" key="2">
    <citation type="journal article" date="2024" name="Plant">
        <title>Genomic evolution and insights into agronomic trait innovations of Sesamum species.</title>
        <authorList>
            <person name="Miao H."/>
            <person name="Wang L."/>
            <person name="Qu L."/>
            <person name="Liu H."/>
            <person name="Sun Y."/>
            <person name="Le M."/>
            <person name="Wang Q."/>
            <person name="Wei S."/>
            <person name="Zheng Y."/>
            <person name="Lin W."/>
            <person name="Duan Y."/>
            <person name="Cao H."/>
            <person name="Xiong S."/>
            <person name="Wang X."/>
            <person name="Wei L."/>
            <person name="Li C."/>
            <person name="Ma Q."/>
            <person name="Ju M."/>
            <person name="Zhao R."/>
            <person name="Li G."/>
            <person name="Mu C."/>
            <person name="Tian Q."/>
            <person name="Mei H."/>
            <person name="Zhang T."/>
            <person name="Gao T."/>
            <person name="Zhang H."/>
        </authorList>
    </citation>
    <scope>NUCLEOTIDE SEQUENCE</scope>
    <source>
        <strain evidence="5">3651</strain>
    </source>
</reference>
<dbReference type="PROSITE" id="PS51391">
    <property type="entry name" value="CID"/>
    <property type="match status" value="1"/>
</dbReference>
<accession>A0AAE2CRN5</accession>
<dbReference type="PANTHER" id="PTHR12460:SF0">
    <property type="entry name" value="CID DOMAIN-CONTAINING PROTEIN-RELATED"/>
    <property type="match status" value="1"/>
</dbReference>
<reference evidence="5" key="1">
    <citation type="submission" date="2020-06" db="EMBL/GenBank/DDBJ databases">
        <authorList>
            <person name="Li T."/>
            <person name="Hu X."/>
            <person name="Zhang T."/>
            <person name="Song X."/>
            <person name="Zhang H."/>
            <person name="Dai N."/>
            <person name="Sheng W."/>
            <person name="Hou X."/>
            <person name="Wei L."/>
        </authorList>
    </citation>
    <scope>NUCLEOTIDE SEQUENCE</scope>
    <source>
        <strain evidence="5">3651</strain>
        <tissue evidence="5">Leaf</tissue>
    </source>
</reference>
<comment type="caution">
    <text evidence="5">The sequence shown here is derived from an EMBL/GenBank/DDBJ whole genome shotgun (WGS) entry which is preliminary data.</text>
</comment>
<dbReference type="SMART" id="SM00582">
    <property type="entry name" value="RPR"/>
    <property type="match status" value="1"/>
</dbReference>
<dbReference type="EMBL" id="JACGWO010000003">
    <property type="protein sequence ID" value="KAK4432002.1"/>
    <property type="molecule type" value="Genomic_DNA"/>
</dbReference>
<feature type="compositionally biased region" description="Pro residues" evidence="3">
    <location>
        <begin position="538"/>
        <end position="554"/>
    </location>
</feature>
<feature type="domain" description="CID" evidence="4">
    <location>
        <begin position="113"/>
        <end position="245"/>
    </location>
</feature>
<dbReference type="PANTHER" id="PTHR12460">
    <property type="entry name" value="CYCLIN-DEPENDENT KINASE INHIBITOR-RELATED PROTEIN"/>
    <property type="match status" value="1"/>
</dbReference>
<feature type="compositionally biased region" description="Polar residues" evidence="3">
    <location>
        <begin position="627"/>
        <end position="639"/>
    </location>
</feature>
<dbReference type="GO" id="GO:0031124">
    <property type="term" value="P:mRNA 3'-end processing"/>
    <property type="evidence" value="ECO:0007669"/>
    <property type="project" value="TreeGrafter"/>
</dbReference>
<feature type="compositionally biased region" description="Low complexity" evidence="3">
    <location>
        <begin position="524"/>
        <end position="537"/>
    </location>
</feature>
<organism evidence="5 6">
    <name type="scientific">Sesamum alatum</name>
    <dbReference type="NCBI Taxonomy" id="300844"/>
    <lineage>
        <taxon>Eukaryota</taxon>
        <taxon>Viridiplantae</taxon>
        <taxon>Streptophyta</taxon>
        <taxon>Embryophyta</taxon>
        <taxon>Tracheophyta</taxon>
        <taxon>Spermatophyta</taxon>
        <taxon>Magnoliopsida</taxon>
        <taxon>eudicotyledons</taxon>
        <taxon>Gunneridae</taxon>
        <taxon>Pentapetalae</taxon>
        <taxon>asterids</taxon>
        <taxon>lamiids</taxon>
        <taxon>Lamiales</taxon>
        <taxon>Pedaliaceae</taxon>
        <taxon>Sesamum</taxon>
    </lineage>
</organism>
<dbReference type="InterPro" id="IPR006569">
    <property type="entry name" value="CID_dom"/>
</dbReference>
<keyword evidence="1" id="KW-0507">mRNA processing</keyword>
<dbReference type="CDD" id="cd16981">
    <property type="entry name" value="CID_RPRD_like"/>
    <property type="match status" value="1"/>
</dbReference>
<dbReference type="GO" id="GO:0005634">
    <property type="term" value="C:nucleus"/>
    <property type="evidence" value="ECO:0007669"/>
    <property type="project" value="UniProtKB-ARBA"/>
</dbReference>
<dbReference type="Pfam" id="PF04818">
    <property type="entry name" value="CID"/>
    <property type="match status" value="1"/>
</dbReference>
<feature type="coiled-coil region" evidence="2">
    <location>
        <begin position="358"/>
        <end position="385"/>
    </location>
</feature>
<sequence length="639" mass="70284">MSVCTQVYWFSSVNPLSRSVSSGGYDFFVSSWISGRGGRTELRESSIGTRCLLRDSFCLLPEVYTHFLRYLPSHRHLRHPLFAFFPFLGFNFSYTIAGTSSHKYILSDDRMVDEAFNEKLLTEKLSKLNSSQQSIESLSRWCISHRKKAKQVVETWEKVFKSAQREQRVSLLYLSNDILQNSRRKGSEFVNEFWKVLPAALKGVYDSGEENCRKVASRLVDIWEERKVFGSRGQNLKNEILGKNPSPINNSKNSNPIKVVKRDATSLRIKLAVGGLPEKILTALQLVHDETVNEEPALNKCHNAVSCVREIEKDVVNASSQGNLHGSDVLDNIQKQENIIQQCISELENCEGVRVALVSQLREALQDQESKLEQIRRELLVARGQIEQAASMRLQLTSTSSVPPTMSQPMTEPAFSPAPLPINMTVPPPVLPVTSFANSNEEESKKAAAAAVAAKLAASTSSAQMLTSILSSLVAEEAASMSSGLKRPRLEPPMVFPDAKKSEGANPAYFPTSQQSMTSMPPVQSASTQPLSQLQSPFLPPPPPPPPLAPPATSPPNQLVQSNMTGLPYGYGASSLLPQPLPSNAAPGFPRPGSAPQQAQQNQQPQQLQPPASVGYYRPVGIGFYGQSHQPSTPPINRQ</sequence>
<name>A0AAE2CRN5_9LAMI</name>